<dbReference type="InterPro" id="IPR044033">
    <property type="entry name" value="GpV-like_apex"/>
</dbReference>
<dbReference type="Proteomes" id="UP000297565">
    <property type="component" value="Unassembled WGS sequence"/>
</dbReference>
<gene>
    <name evidence="3" type="ORF">E2R48_10140</name>
</gene>
<dbReference type="Gene3D" id="6.20.150.10">
    <property type="match status" value="1"/>
</dbReference>
<evidence type="ECO:0000259" key="2">
    <source>
        <dbReference type="Pfam" id="PF18715"/>
    </source>
</evidence>
<dbReference type="InterPro" id="IPR006531">
    <property type="entry name" value="Gp5/Vgr_OB"/>
</dbReference>
<dbReference type="Pfam" id="PF18946">
    <property type="entry name" value="Apex"/>
    <property type="match status" value="1"/>
</dbReference>
<dbReference type="EMBL" id="SNRV01000047">
    <property type="protein sequence ID" value="TEW26740.1"/>
    <property type="molecule type" value="Genomic_DNA"/>
</dbReference>
<comment type="caution">
    <text evidence="3">The sequence shown here is derived from an EMBL/GenBank/DDBJ whole genome shotgun (WGS) entry which is preliminary data.</text>
</comment>
<dbReference type="Gene3D" id="6.20.170.10">
    <property type="match status" value="1"/>
</dbReference>
<accession>A0AAX2RX35</accession>
<protein>
    <submittedName>
        <fullName evidence="3">Phage baseplate assembly protein V</fullName>
    </submittedName>
</protein>
<dbReference type="InterPro" id="IPR040629">
    <property type="entry name" value="Phage_spike"/>
</dbReference>
<dbReference type="Pfam" id="PF18715">
    <property type="entry name" value="Phage_spike"/>
    <property type="match status" value="1"/>
</dbReference>
<name>A0AAX2RX35_HISSO</name>
<dbReference type="NCBIfam" id="TIGR01644">
    <property type="entry name" value="phage_P2_V"/>
    <property type="match status" value="1"/>
</dbReference>
<sequence length="208" mass="22099">MCECAMQAEFNRKLENIVRYGVVAEVNHEKRRAKVQTGNILTDWLPWCASRAGTTKIWSPITPGEQCILISPAGEINSGFILSALYTVEFNTPSNSPDEHVIQFADNAVIQYNQATSELKVSGIKTALIEANVSVTLNTPLVHCTQDMSIDGNVNIKGSSSVQGSSDVQGSIRVKGNINAQGDVTAGGVSLQTHTHAGDSGGTTGVPN</sequence>
<reference evidence="3 4" key="1">
    <citation type="submission" date="2019-03" db="EMBL/GenBank/DDBJ databases">
        <title>Horizontal Gene Transfer Machinery in Histophilus somni.</title>
        <authorList>
            <person name="Mostafa Nazari M."/>
            <person name="Liljebjelke K."/>
        </authorList>
    </citation>
    <scope>NUCLEOTIDE SEQUENCE [LARGE SCALE GENOMIC DNA]</scope>
    <source>
        <strain evidence="3 4">UOC-EPH-KLM-04</strain>
    </source>
</reference>
<evidence type="ECO:0000259" key="1">
    <source>
        <dbReference type="Pfam" id="PF04717"/>
    </source>
</evidence>
<dbReference type="Gene3D" id="2.40.50.230">
    <property type="entry name" value="Gp5 N-terminal domain"/>
    <property type="match status" value="1"/>
</dbReference>
<evidence type="ECO:0000313" key="4">
    <source>
        <dbReference type="Proteomes" id="UP000297565"/>
    </source>
</evidence>
<dbReference type="InterPro" id="IPR037026">
    <property type="entry name" value="Vgr_OB-fold_dom_sf"/>
</dbReference>
<organism evidence="3 4">
    <name type="scientific">Histophilus somni</name>
    <name type="common">Haemophilus somnus</name>
    <dbReference type="NCBI Taxonomy" id="731"/>
    <lineage>
        <taxon>Bacteria</taxon>
        <taxon>Pseudomonadati</taxon>
        <taxon>Pseudomonadota</taxon>
        <taxon>Gammaproteobacteria</taxon>
        <taxon>Pasteurellales</taxon>
        <taxon>Pasteurellaceae</taxon>
        <taxon>Histophilus</taxon>
    </lineage>
</organism>
<feature type="domain" description="Gp5/Type VI secretion system Vgr protein OB-fold" evidence="1">
    <location>
        <begin position="20"/>
        <end position="86"/>
    </location>
</feature>
<dbReference type="Pfam" id="PF04717">
    <property type="entry name" value="Phage_base_V"/>
    <property type="match status" value="1"/>
</dbReference>
<dbReference type="RefSeq" id="WP_132995655.1">
    <property type="nucleotide sequence ID" value="NZ_SNRV01000047.1"/>
</dbReference>
<proteinExistence type="predicted"/>
<dbReference type="AlphaFoldDB" id="A0AAX2RX35"/>
<dbReference type="InterPro" id="IPR013046">
    <property type="entry name" value="GpV/Gp45"/>
</dbReference>
<evidence type="ECO:0000313" key="3">
    <source>
        <dbReference type="EMBL" id="TEW26740.1"/>
    </source>
</evidence>
<feature type="domain" description="Phage spike trimer" evidence="2">
    <location>
        <begin position="123"/>
        <end position="170"/>
    </location>
</feature>